<sequence>MRNGLQAVLASAVTAGMLLFSGMGNAAEIGAHTMKLASAGADGSPLALGMAKFAEIVKEKSGGKIKVQLFTNGVLGGDVQMISALQGGIVEMTVLNAGLLSSLDDNFVMVDLPFQFDSPKVADAVMDGPVGKTLLDKLSAKGLVGLGYWELGFRQLTNSRRPIATVEDIAGLKIRVVQSPIYIDLFNTLGANAVPLPFPEVYTALESKTVDGQENPAPSILTAKLNEVQKYLTLSNHMYNPQAVLVGAKFWAKLNEDERKLIQDATLEARDYERRVSREQASKAVDELKAKGMTVTELAPAEVEKFRAKIRPVVEKFSQKVDPALMAQAQAEIAKARAAQ</sequence>
<proteinExistence type="inferred from homology"/>
<evidence type="ECO:0000256" key="4">
    <source>
        <dbReference type="SAM" id="Coils"/>
    </source>
</evidence>
<evidence type="ECO:0000313" key="6">
    <source>
        <dbReference type="EMBL" id="PGH55727.1"/>
    </source>
</evidence>
<dbReference type="Pfam" id="PF03480">
    <property type="entry name" value="DctP"/>
    <property type="match status" value="1"/>
</dbReference>
<dbReference type="PANTHER" id="PTHR33376:SF7">
    <property type="entry name" value="C4-DICARBOXYLATE-BINDING PROTEIN DCTB"/>
    <property type="match status" value="1"/>
</dbReference>
<feature type="coiled-coil region" evidence="4">
    <location>
        <begin position="255"/>
        <end position="282"/>
    </location>
</feature>
<evidence type="ECO:0000256" key="1">
    <source>
        <dbReference type="ARBA" id="ARBA00009023"/>
    </source>
</evidence>
<keyword evidence="2" id="KW-0813">Transport</keyword>
<reference evidence="7" key="1">
    <citation type="submission" date="2017-10" db="EMBL/GenBank/DDBJ databases">
        <authorList>
            <person name="Kravchenko I.K."/>
            <person name="Grouzdev D.S."/>
        </authorList>
    </citation>
    <scope>NUCLEOTIDE SEQUENCE [LARGE SCALE GENOMIC DNA]</scope>
    <source>
        <strain evidence="7">B2</strain>
    </source>
</reference>
<dbReference type="EMBL" id="PDKW01000042">
    <property type="protein sequence ID" value="PGH55727.1"/>
    <property type="molecule type" value="Genomic_DNA"/>
</dbReference>
<organism evidence="6 7">
    <name type="scientific">Azospirillum palustre</name>
    <dbReference type="NCBI Taxonomy" id="2044885"/>
    <lineage>
        <taxon>Bacteria</taxon>
        <taxon>Pseudomonadati</taxon>
        <taxon>Pseudomonadota</taxon>
        <taxon>Alphaproteobacteria</taxon>
        <taxon>Rhodospirillales</taxon>
        <taxon>Azospirillaceae</taxon>
        <taxon>Azospirillum</taxon>
    </lineage>
</organism>
<gene>
    <name evidence="6" type="ORF">CRT60_20875</name>
</gene>
<protein>
    <submittedName>
        <fullName evidence="6">ABC transporter substrate-binding protein</fullName>
    </submittedName>
</protein>
<dbReference type="InterPro" id="IPR038404">
    <property type="entry name" value="TRAP_DctP_sf"/>
</dbReference>
<comment type="caution">
    <text evidence="6">The sequence shown here is derived from an EMBL/GenBank/DDBJ whole genome shotgun (WGS) entry which is preliminary data.</text>
</comment>
<evidence type="ECO:0000313" key="7">
    <source>
        <dbReference type="Proteomes" id="UP000225379"/>
    </source>
</evidence>
<dbReference type="PANTHER" id="PTHR33376">
    <property type="match status" value="1"/>
</dbReference>
<feature type="signal peptide" evidence="5">
    <location>
        <begin position="1"/>
        <end position="26"/>
    </location>
</feature>
<keyword evidence="7" id="KW-1185">Reference proteome</keyword>
<dbReference type="NCBIfam" id="NF037995">
    <property type="entry name" value="TRAP_S1"/>
    <property type="match status" value="1"/>
</dbReference>
<dbReference type="GO" id="GO:0055085">
    <property type="term" value="P:transmembrane transport"/>
    <property type="evidence" value="ECO:0007669"/>
    <property type="project" value="InterPro"/>
</dbReference>
<dbReference type="PIRSF" id="PIRSF006470">
    <property type="entry name" value="DctB"/>
    <property type="match status" value="1"/>
</dbReference>
<dbReference type="InterPro" id="IPR018389">
    <property type="entry name" value="DctP_fam"/>
</dbReference>
<dbReference type="Proteomes" id="UP000225379">
    <property type="component" value="Unassembled WGS sequence"/>
</dbReference>
<dbReference type="NCBIfam" id="TIGR00787">
    <property type="entry name" value="dctP"/>
    <property type="match status" value="1"/>
</dbReference>
<keyword evidence="3 5" id="KW-0732">Signal</keyword>
<dbReference type="Gene3D" id="3.40.190.170">
    <property type="entry name" value="Bacterial extracellular solute-binding protein, family 7"/>
    <property type="match status" value="1"/>
</dbReference>
<name>A0A2B8BEQ3_9PROT</name>
<evidence type="ECO:0000256" key="3">
    <source>
        <dbReference type="ARBA" id="ARBA00022729"/>
    </source>
</evidence>
<comment type="similarity">
    <text evidence="1">Belongs to the bacterial solute-binding protein 7 family.</text>
</comment>
<dbReference type="CDD" id="cd13679">
    <property type="entry name" value="PBP2_TRAP_YiaO_like"/>
    <property type="match status" value="1"/>
</dbReference>
<keyword evidence="4" id="KW-0175">Coiled coil</keyword>
<feature type="chain" id="PRO_5013038678" evidence="5">
    <location>
        <begin position="27"/>
        <end position="340"/>
    </location>
</feature>
<dbReference type="OrthoDB" id="7375081at2"/>
<evidence type="ECO:0000256" key="2">
    <source>
        <dbReference type="ARBA" id="ARBA00022448"/>
    </source>
</evidence>
<dbReference type="RefSeq" id="WP_098738441.1">
    <property type="nucleotide sequence ID" value="NZ_PDKW01000042.1"/>
</dbReference>
<evidence type="ECO:0000256" key="5">
    <source>
        <dbReference type="SAM" id="SignalP"/>
    </source>
</evidence>
<accession>A0A2B8BEQ3</accession>
<dbReference type="AlphaFoldDB" id="A0A2B8BEQ3"/>
<dbReference type="InterPro" id="IPR004682">
    <property type="entry name" value="TRAP_DctP"/>
</dbReference>
<dbReference type="GO" id="GO:0030288">
    <property type="term" value="C:outer membrane-bounded periplasmic space"/>
    <property type="evidence" value="ECO:0007669"/>
    <property type="project" value="InterPro"/>
</dbReference>
<dbReference type="SUPFAM" id="SSF53850">
    <property type="entry name" value="Periplasmic binding protein-like II"/>
    <property type="match status" value="1"/>
</dbReference>